<dbReference type="EMBL" id="JH992965">
    <property type="protein sequence ID" value="EKX55293.1"/>
    <property type="molecule type" value="Genomic_DNA"/>
</dbReference>
<proteinExistence type="predicted"/>
<reference evidence="2 4" key="1">
    <citation type="journal article" date="2012" name="Nature">
        <title>Algal genomes reveal evolutionary mosaicism and the fate of nucleomorphs.</title>
        <authorList>
            <consortium name="DOE Joint Genome Institute"/>
            <person name="Curtis B.A."/>
            <person name="Tanifuji G."/>
            <person name="Burki F."/>
            <person name="Gruber A."/>
            <person name="Irimia M."/>
            <person name="Maruyama S."/>
            <person name="Arias M.C."/>
            <person name="Ball S.G."/>
            <person name="Gile G.H."/>
            <person name="Hirakawa Y."/>
            <person name="Hopkins J.F."/>
            <person name="Kuo A."/>
            <person name="Rensing S.A."/>
            <person name="Schmutz J."/>
            <person name="Symeonidi A."/>
            <person name="Elias M."/>
            <person name="Eveleigh R.J."/>
            <person name="Herman E.K."/>
            <person name="Klute M.J."/>
            <person name="Nakayama T."/>
            <person name="Obornik M."/>
            <person name="Reyes-Prieto A."/>
            <person name="Armbrust E.V."/>
            <person name="Aves S.J."/>
            <person name="Beiko R.G."/>
            <person name="Coutinho P."/>
            <person name="Dacks J.B."/>
            <person name="Durnford D.G."/>
            <person name="Fast N.M."/>
            <person name="Green B.R."/>
            <person name="Grisdale C.J."/>
            <person name="Hempel F."/>
            <person name="Henrissat B."/>
            <person name="Hoppner M.P."/>
            <person name="Ishida K."/>
            <person name="Kim E."/>
            <person name="Koreny L."/>
            <person name="Kroth P.G."/>
            <person name="Liu Y."/>
            <person name="Malik S.B."/>
            <person name="Maier U.G."/>
            <person name="McRose D."/>
            <person name="Mock T."/>
            <person name="Neilson J.A."/>
            <person name="Onodera N.T."/>
            <person name="Poole A.M."/>
            <person name="Pritham E.J."/>
            <person name="Richards T.A."/>
            <person name="Rocap G."/>
            <person name="Roy S.W."/>
            <person name="Sarai C."/>
            <person name="Schaack S."/>
            <person name="Shirato S."/>
            <person name="Slamovits C.H."/>
            <person name="Spencer D.F."/>
            <person name="Suzuki S."/>
            <person name="Worden A.Z."/>
            <person name="Zauner S."/>
            <person name="Barry K."/>
            <person name="Bell C."/>
            <person name="Bharti A.K."/>
            <person name="Crow J.A."/>
            <person name="Grimwood J."/>
            <person name="Kramer R."/>
            <person name="Lindquist E."/>
            <person name="Lucas S."/>
            <person name="Salamov A."/>
            <person name="McFadden G.I."/>
            <person name="Lane C.E."/>
            <person name="Keeling P.J."/>
            <person name="Gray M.W."/>
            <person name="Grigoriev I.V."/>
            <person name="Archibald J.M."/>
        </authorList>
    </citation>
    <scope>NUCLEOTIDE SEQUENCE</scope>
    <source>
        <strain evidence="2 4">CCMP2712</strain>
    </source>
</reference>
<evidence type="ECO:0000256" key="1">
    <source>
        <dbReference type="SAM" id="MobiDB-lite"/>
    </source>
</evidence>
<dbReference type="RefSeq" id="XP_005842273.1">
    <property type="nucleotide sequence ID" value="XM_005842216.1"/>
</dbReference>
<evidence type="ECO:0000313" key="3">
    <source>
        <dbReference type="EnsemblProtists" id="EKX55293"/>
    </source>
</evidence>
<accession>L1K4N4</accession>
<dbReference type="Proteomes" id="UP000011087">
    <property type="component" value="Unassembled WGS sequence"/>
</dbReference>
<organism evidence="2">
    <name type="scientific">Guillardia theta (strain CCMP2712)</name>
    <name type="common">Cryptophyte</name>
    <dbReference type="NCBI Taxonomy" id="905079"/>
    <lineage>
        <taxon>Eukaryota</taxon>
        <taxon>Cryptophyceae</taxon>
        <taxon>Pyrenomonadales</taxon>
        <taxon>Geminigeraceae</taxon>
        <taxon>Guillardia</taxon>
    </lineage>
</organism>
<dbReference type="AlphaFoldDB" id="L1K4N4"/>
<protein>
    <submittedName>
        <fullName evidence="2 3">Uncharacterized protein</fullName>
    </submittedName>
</protein>
<feature type="region of interest" description="Disordered" evidence="1">
    <location>
        <begin position="264"/>
        <end position="285"/>
    </location>
</feature>
<dbReference type="EnsemblProtists" id="EKX55293">
    <property type="protein sequence ID" value="EKX55293"/>
    <property type="gene ID" value="GUITHDRAFT_99073"/>
</dbReference>
<sequence length="285" mass="33250">MRISRLSFQRAMRRSRITVSEGASDSLFNKAMFIDWRRSQMRTRRITEREKLDWMRGIKATAKQEVSMWSVLYLFQDTIDITSLEKALGEDSQRQKQIKKPVDAETQVCDEDWHLVSEASRGQSFLALVKQPDMAVKRCRLACLHARMLHKLPENTAVIPVAQCLKLLHEWWFVTGTSDPGVVGESEVEEEEETEELNRRAQENRSMFDQEKALRVIFLPVLLPDDETKRVCRYMFARAPMRLPQMKLQRIAKPGMQVKRRLEALAGLDDDEEESAEEMDLFDRS</sequence>
<feature type="compositionally biased region" description="Acidic residues" evidence="1">
    <location>
        <begin position="186"/>
        <end position="195"/>
    </location>
</feature>
<evidence type="ECO:0000313" key="4">
    <source>
        <dbReference type="Proteomes" id="UP000011087"/>
    </source>
</evidence>
<dbReference type="PaxDb" id="55529-EKX55293"/>
<dbReference type="KEGG" id="gtt:GUITHDRAFT_99073"/>
<name>L1K4N4_GUITC</name>
<reference evidence="4" key="2">
    <citation type="submission" date="2012-11" db="EMBL/GenBank/DDBJ databases">
        <authorList>
            <person name="Kuo A."/>
            <person name="Curtis B.A."/>
            <person name="Tanifuji G."/>
            <person name="Burki F."/>
            <person name="Gruber A."/>
            <person name="Irimia M."/>
            <person name="Maruyama S."/>
            <person name="Arias M.C."/>
            <person name="Ball S.G."/>
            <person name="Gile G.H."/>
            <person name="Hirakawa Y."/>
            <person name="Hopkins J.F."/>
            <person name="Rensing S.A."/>
            <person name="Schmutz J."/>
            <person name="Symeonidi A."/>
            <person name="Elias M."/>
            <person name="Eveleigh R.J."/>
            <person name="Herman E.K."/>
            <person name="Klute M.J."/>
            <person name="Nakayama T."/>
            <person name="Obornik M."/>
            <person name="Reyes-Prieto A."/>
            <person name="Armbrust E.V."/>
            <person name="Aves S.J."/>
            <person name="Beiko R.G."/>
            <person name="Coutinho P."/>
            <person name="Dacks J.B."/>
            <person name="Durnford D.G."/>
            <person name="Fast N.M."/>
            <person name="Green B.R."/>
            <person name="Grisdale C."/>
            <person name="Hempe F."/>
            <person name="Henrissat B."/>
            <person name="Hoppner M.P."/>
            <person name="Ishida K.-I."/>
            <person name="Kim E."/>
            <person name="Koreny L."/>
            <person name="Kroth P.G."/>
            <person name="Liu Y."/>
            <person name="Malik S.-B."/>
            <person name="Maier U.G."/>
            <person name="McRose D."/>
            <person name="Mock T."/>
            <person name="Neilson J.A."/>
            <person name="Onodera N.T."/>
            <person name="Poole A.M."/>
            <person name="Pritham E.J."/>
            <person name="Richards T.A."/>
            <person name="Rocap G."/>
            <person name="Roy S.W."/>
            <person name="Sarai C."/>
            <person name="Schaack S."/>
            <person name="Shirato S."/>
            <person name="Slamovits C.H."/>
            <person name="Spencer D.F."/>
            <person name="Suzuki S."/>
            <person name="Worden A.Z."/>
            <person name="Zauner S."/>
            <person name="Barry K."/>
            <person name="Bell C."/>
            <person name="Bharti A.K."/>
            <person name="Crow J.A."/>
            <person name="Grimwood J."/>
            <person name="Kramer R."/>
            <person name="Lindquist E."/>
            <person name="Lucas S."/>
            <person name="Salamov A."/>
            <person name="McFadden G.I."/>
            <person name="Lane C.E."/>
            <person name="Keeling P.J."/>
            <person name="Gray M.W."/>
            <person name="Grigoriev I.V."/>
            <person name="Archibald J.M."/>
        </authorList>
    </citation>
    <scope>NUCLEOTIDE SEQUENCE</scope>
    <source>
        <strain evidence="4">CCMP2712</strain>
    </source>
</reference>
<feature type="compositionally biased region" description="Acidic residues" evidence="1">
    <location>
        <begin position="268"/>
        <end position="285"/>
    </location>
</feature>
<reference evidence="3" key="3">
    <citation type="submission" date="2016-03" db="UniProtKB">
        <authorList>
            <consortium name="EnsemblProtists"/>
        </authorList>
    </citation>
    <scope>IDENTIFICATION</scope>
</reference>
<evidence type="ECO:0000313" key="2">
    <source>
        <dbReference type="EMBL" id="EKX55293.1"/>
    </source>
</evidence>
<keyword evidence="4" id="KW-1185">Reference proteome</keyword>
<dbReference type="GeneID" id="17311907"/>
<dbReference type="HOGENOM" id="CLU_063989_0_0_1"/>
<gene>
    <name evidence="2" type="ORF">GUITHDRAFT_99073</name>
</gene>
<feature type="region of interest" description="Disordered" evidence="1">
    <location>
        <begin position="182"/>
        <end position="204"/>
    </location>
</feature>